<dbReference type="PROSITE" id="PS50048">
    <property type="entry name" value="ZN2_CY6_FUNGAL_2"/>
    <property type="match status" value="1"/>
</dbReference>
<dbReference type="InterPro" id="IPR021858">
    <property type="entry name" value="Fun_TF"/>
</dbReference>
<dbReference type="EMBL" id="WIGN01000104">
    <property type="protein sequence ID" value="KAF6809246.1"/>
    <property type="molecule type" value="Genomic_DNA"/>
</dbReference>
<feature type="domain" description="Zn(2)-C6 fungal-type" evidence="2">
    <location>
        <begin position="23"/>
        <end position="53"/>
    </location>
</feature>
<keyword evidence="4" id="KW-1185">Reference proteome</keyword>
<evidence type="ECO:0000313" key="3">
    <source>
        <dbReference type="EMBL" id="KAF6809246.1"/>
    </source>
</evidence>
<dbReference type="PANTHER" id="PTHR47784:SF5">
    <property type="entry name" value="STEROL UPTAKE CONTROL PROTEIN 2"/>
    <property type="match status" value="1"/>
</dbReference>
<dbReference type="Pfam" id="PF11951">
    <property type="entry name" value="Fungal_trans_2"/>
    <property type="match status" value="1"/>
</dbReference>
<organism evidence="3 4">
    <name type="scientific">Colletotrichum sojae</name>
    <dbReference type="NCBI Taxonomy" id="2175907"/>
    <lineage>
        <taxon>Eukaryota</taxon>
        <taxon>Fungi</taxon>
        <taxon>Dikarya</taxon>
        <taxon>Ascomycota</taxon>
        <taxon>Pezizomycotina</taxon>
        <taxon>Sordariomycetes</taxon>
        <taxon>Hypocreomycetidae</taxon>
        <taxon>Glomerellales</taxon>
        <taxon>Glomerellaceae</taxon>
        <taxon>Colletotrichum</taxon>
        <taxon>Colletotrichum orchidearum species complex</taxon>
    </lineage>
</organism>
<dbReference type="Pfam" id="PF00172">
    <property type="entry name" value="Zn_clus"/>
    <property type="match status" value="1"/>
</dbReference>
<dbReference type="CDD" id="cd00067">
    <property type="entry name" value="GAL4"/>
    <property type="match status" value="1"/>
</dbReference>
<evidence type="ECO:0000259" key="2">
    <source>
        <dbReference type="PROSITE" id="PS50048"/>
    </source>
</evidence>
<evidence type="ECO:0000313" key="4">
    <source>
        <dbReference type="Proteomes" id="UP000652219"/>
    </source>
</evidence>
<dbReference type="GO" id="GO:0008270">
    <property type="term" value="F:zinc ion binding"/>
    <property type="evidence" value="ECO:0007669"/>
    <property type="project" value="InterPro"/>
</dbReference>
<dbReference type="InterPro" id="IPR053157">
    <property type="entry name" value="Sterol_Uptake_Regulator"/>
</dbReference>
<dbReference type="PANTHER" id="PTHR47784">
    <property type="entry name" value="STEROL UPTAKE CONTROL PROTEIN 2"/>
    <property type="match status" value="1"/>
</dbReference>
<dbReference type="SUPFAM" id="SSF57701">
    <property type="entry name" value="Zn2/Cys6 DNA-binding domain"/>
    <property type="match status" value="1"/>
</dbReference>
<dbReference type="AlphaFoldDB" id="A0A8H6JAR1"/>
<gene>
    <name evidence="3" type="ORF">CSOJ01_07029</name>
</gene>
<dbReference type="SMART" id="SM00066">
    <property type="entry name" value="GAL4"/>
    <property type="match status" value="1"/>
</dbReference>
<evidence type="ECO:0000256" key="1">
    <source>
        <dbReference type="ARBA" id="ARBA00023242"/>
    </source>
</evidence>
<accession>A0A8H6JAR1</accession>
<comment type="caution">
    <text evidence="3">The sequence shown here is derived from an EMBL/GenBank/DDBJ whole genome shotgun (WGS) entry which is preliminary data.</text>
</comment>
<dbReference type="GO" id="GO:0001228">
    <property type="term" value="F:DNA-binding transcription activator activity, RNA polymerase II-specific"/>
    <property type="evidence" value="ECO:0007669"/>
    <property type="project" value="TreeGrafter"/>
</dbReference>
<protein>
    <submittedName>
        <fullName evidence="3">C6 zinc finger domain-containing protein</fullName>
    </submittedName>
</protein>
<proteinExistence type="predicted"/>
<keyword evidence="1" id="KW-0539">Nucleus</keyword>
<dbReference type="Proteomes" id="UP000652219">
    <property type="component" value="Unassembled WGS sequence"/>
</dbReference>
<reference evidence="3 4" key="1">
    <citation type="journal article" date="2020" name="Phytopathology">
        <title>Genome Sequence Resources of Colletotrichum truncatum, C. plurivorum, C. musicola, and C. sojae: Four Species Pathogenic to Soybean (Glycine max).</title>
        <authorList>
            <person name="Rogerio F."/>
            <person name="Boufleur T.R."/>
            <person name="Ciampi-Guillardi M."/>
            <person name="Sukno S.A."/>
            <person name="Thon M.R."/>
            <person name="Massola Junior N.S."/>
            <person name="Baroncelli R."/>
        </authorList>
    </citation>
    <scope>NUCLEOTIDE SEQUENCE [LARGE SCALE GENOMIC DNA]</scope>
    <source>
        <strain evidence="3 4">LFN0009</strain>
    </source>
</reference>
<dbReference type="InterPro" id="IPR036864">
    <property type="entry name" value="Zn2-C6_fun-type_DNA-bd_sf"/>
</dbReference>
<dbReference type="InterPro" id="IPR001138">
    <property type="entry name" value="Zn2Cys6_DnaBD"/>
</dbReference>
<dbReference type="Gene3D" id="4.10.240.10">
    <property type="entry name" value="Zn(2)-C6 fungal-type DNA-binding domain"/>
    <property type="match status" value="1"/>
</dbReference>
<dbReference type="PROSITE" id="PS00463">
    <property type="entry name" value="ZN2_CY6_FUNGAL_1"/>
    <property type="match status" value="1"/>
</dbReference>
<sequence>MSDEASSDAPFVPKRTHKKSRLGCANCKLRKVKCDEARPSCRACRMRRTKCEYGPVAPRRSPPMSSASSTASSAQSECEVVVAAKPAIAVQPLFGLPSADALDMKLLWFYTSSTYRSLSYYDDKQLSMNDTLQTIVVQHAFESPFLMDSLLELASLHMRTLGQAAPDPTRAQMYQARSLEGFRRAIQDPRPGAYGALLANSVIRPILATQLFRDAAASSSKALHILDWMLLWRGVQSIIQLTSVSAVGKNGMTAVFTRPPAPAEASATAAIPKDLLVMVSFMDRDDPDLAEMPTYQEALRELGSLFESLARGMDSVMVLRIITWGVGFVEIARLVNLAQAGRQRALVILAHYACFLKLVRDIWWLADVGEQSIGSICHALGPEWNRFMGIPLAAQSAQSTAELTRVLLGDGVGRL</sequence>
<name>A0A8H6JAR1_9PEZI</name>